<feature type="region of interest" description="Disordered" evidence="1">
    <location>
        <begin position="1"/>
        <end position="23"/>
    </location>
</feature>
<evidence type="ECO:0000313" key="2">
    <source>
        <dbReference type="EMBL" id="NMP26756.1"/>
    </source>
</evidence>
<dbReference type="InterPro" id="IPR020483">
    <property type="entry name" value="Uncharacterised_YgbA"/>
</dbReference>
<gene>
    <name evidence="2" type="ORF">GW590_07765</name>
</gene>
<reference evidence="2 3" key="2">
    <citation type="submission" date="2020-06" db="EMBL/GenBank/DDBJ databases">
        <title>Polyphasic characterization of a Rahnella strain isolated from tree sap.</title>
        <authorList>
            <person name="Kim I.S."/>
        </authorList>
    </citation>
    <scope>NUCLEOTIDE SEQUENCE [LARGE SCALE GENOMIC DNA]</scope>
    <source>
        <strain evidence="2 3">SAP-1</strain>
    </source>
</reference>
<name>A0A848MHF1_9GAMM</name>
<sequence>MIINSKGAQRVGTAGSAEKRQLGLRRKKERATLAKMFLLYRQRHPDAADLELDALLLYAENRLARCYFQEQKPACQKCPVHCYQPQKRQQIKQVMRWAGPRMFWRHPLVAMAHLLATLRPVPPYPRRK</sequence>
<protein>
    <submittedName>
        <fullName evidence="2">Nitrous oxide-stimulated promoter family protein</fullName>
    </submittedName>
</protein>
<dbReference type="Proteomes" id="UP000585363">
    <property type="component" value="Unassembled WGS sequence"/>
</dbReference>
<dbReference type="EMBL" id="JAADJU010000003">
    <property type="protein sequence ID" value="NMP26756.1"/>
    <property type="molecule type" value="Genomic_DNA"/>
</dbReference>
<keyword evidence="3" id="KW-1185">Reference proteome</keyword>
<comment type="caution">
    <text evidence="2">The sequence shown here is derived from an EMBL/GenBank/DDBJ whole genome shotgun (WGS) entry which is preliminary data.</text>
</comment>
<organism evidence="2 3">
    <name type="scientific">Rouxiella aceris</name>
    <dbReference type="NCBI Taxonomy" id="2703884"/>
    <lineage>
        <taxon>Bacteria</taxon>
        <taxon>Pseudomonadati</taxon>
        <taxon>Pseudomonadota</taxon>
        <taxon>Gammaproteobacteria</taxon>
        <taxon>Enterobacterales</taxon>
        <taxon>Yersiniaceae</taxon>
        <taxon>Rouxiella</taxon>
    </lineage>
</organism>
<accession>A0A848MHF1</accession>
<reference evidence="2 3" key="1">
    <citation type="submission" date="2020-01" db="EMBL/GenBank/DDBJ databases">
        <authorList>
            <person name="Lee S.D."/>
        </authorList>
    </citation>
    <scope>NUCLEOTIDE SEQUENCE [LARGE SCALE GENOMIC DNA]</scope>
    <source>
        <strain evidence="2 3">SAP-1</strain>
    </source>
</reference>
<dbReference type="AlphaFoldDB" id="A0A848MHF1"/>
<dbReference type="NCBIfam" id="NF007714">
    <property type="entry name" value="PRK10410.1-2"/>
    <property type="match status" value="1"/>
</dbReference>
<proteinExistence type="predicted"/>
<evidence type="ECO:0000256" key="1">
    <source>
        <dbReference type="SAM" id="MobiDB-lite"/>
    </source>
</evidence>
<dbReference type="Pfam" id="PF11756">
    <property type="entry name" value="YgbA_NO"/>
    <property type="match status" value="1"/>
</dbReference>
<evidence type="ECO:0000313" key="3">
    <source>
        <dbReference type="Proteomes" id="UP000585363"/>
    </source>
</evidence>